<keyword evidence="4" id="KW-1185">Reference proteome</keyword>
<name>A0AA39HRY7_9BILA</name>
<gene>
    <name evidence="3" type="ORF">QR680_005415</name>
</gene>
<dbReference type="Proteomes" id="UP001175271">
    <property type="component" value="Unassembled WGS sequence"/>
</dbReference>
<organism evidence="3 4">
    <name type="scientific">Steinernema hermaphroditum</name>
    <dbReference type="NCBI Taxonomy" id="289476"/>
    <lineage>
        <taxon>Eukaryota</taxon>
        <taxon>Metazoa</taxon>
        <taxon>Ecdysozoa</taxon>
        <taxon>Nematoda</taxon>
        <taxon>Chromadorea</taxon>
        <taxon>Rhabditida</taxon>
        <taxon>Tylenchina</taxon>
        <taxon>Panagrolaimomorpha</taxon>
        <taxon>Strongyloidoidea</taxon>
        <taxon>Steinernematidae</taxon>
        <taxon>Steinernema</taxon>
    </lineage>
</organism>
<evidence type="ECO:0000256" key="1">
    <source>
        <dbReference type="SAM" id="MobiDB-lite"/>
    </source>
</evidence>
<protein>
    <recommendedName>
        <fullName evidence="5">Secreted protein</fullName>
    </recommendedName>
</protein>
<feature type="signal peptide" evidence="2">
    <location>
        <begin position="1"/>
        <end position="15"/>
    </location>
</feature>
<keyword evidence="2" id="KW-0732">Signal</keyword>
<reference evidence="3" key="1">
    <citation type="submission" date="2023-06" db="EMBL/GenBank/DDBJ databases">
        <title>Genomic analysis of the entomopathogenic nematode Steinernema hermaphroditum.</title>
        <authorList>
            <person name="Schwarz E.M."/>
            <person name="Heppert J.K."/>
            <person name="Baniya A."/>
            <person name="Schwartz H.T."/>
            <person name="Tan C.-H."/>
            <person name="Antoshechkin I."/>
            <person name="Sternberg P.W."/>
            <person name="Goodrich-Blair H."/>
            <person name="Dillman A.R."/>
        </authorList>
    </citation>
    <scope>NUCLEOTIDE SEQUENCE</scope>
    <source>
        <strain evidence="3">PS9179</strain>
        <tissue evidence="3">Whole animal</tissue>
    </source>
</reference>
<evidence type="ECO:0008006" key="5">
    <source>
        <dbReference type="Google" id="ProtNLM"/>
    </source>
</evidence>
<feature type="chain" id="PRO_5041422942" description="Secreted protein" evidence="2">
    <location>
        <begin position="16"/>
        <end position="134"/>
    </location>
</feature>
<accession>A0AA39HRY7</accession>
<evidence type="ECO:0000313" key="4">
    <source>
        <dbReference type="Proteomes" id="UP001175271"/>
    </source>
</evidence>
<proteinExistence type="predicted"/>
<comment type="caution">
    <text evidence="3">The sequence shown here is derived from an EMBL/GenBank/DDBJ whole genome shotgun (WGS) entry which is preliminary data.</text>
</comment>
<dbReference type="AlphaFoldDB" id="A0AA39HRY7"/>
<dbReference type="EMBL" id="JAUCMV010000003">
    <property type="protein sequence ID" value="KAK0410976.1"/>
    <property type="molecule type" value="Genomic_DNA"/>
</dbReference>
<evidence type="ECO:0000256" key="2">
    <source>
        <dbReference type="SAM" id="SignalP"/>
    </source>
</evidence>
<evidence type="ECO:0000313" key="3">
    <source>
        <dbReference type="EMBL" id="KAK0410976.1"/>
    </source>
</evidence>
<sequence>MSECVWLLLLRFSASDDHPEACPRMDLLACLAWNDLDFYRSHSPTGIGAPAKMTRDIGIRFPNLPGSNLFSSNTVRASRGSDNASGATAANAVATTLQSSNSTNSANAAFSALPTLTGPPTTAAPPHSSAPSSS</sequence>
<feature type="region of interest" description="Disordered" evidence="1">
    <location>
        <begin position="110"/>
        <end position="134"/>
    </location>
</feature>